<feature type="binding site" evidence="18">
    <location>
        <position position="120"/>
    </location>
    <ligand>
        <name>K(+)</name>
        <dbReference type="ChEBI" id="CHEBI:29103"/>
    </ligand>
</feature>
<reference evidence="23 24" key="1">
    <citation type="submission" date="2020-06" db="EMBL/GenBank/DDBJ databases">
        <title>NJ-3-1, isolated from saline soil.</title>
        <authorList>
            <person name="Cui H.L."/>
            <person name="Shi X."/>
        </authorList>
    </citation>
    <scope>NUCLEOTIDE SEQUENCE [LARGE SCALE GENOMIC DNA]</scope>
    <source>
        <strain evidence="23 24">NJ-3-1</strain>
    </source>
</reference>
<dbReference type="GO" id="GO:0046496">
    <property type="term" value="P:nicotinamide nucleotide metabolic process"/>
    <property type="evidence" value="ECO:0007669"/>
    <property type="project" value="UniProtKB-UniRule"/>
</dbReference>
<feature type="binding site" evidence="17">
    <location>
        <position position="438"/>
    </location>
    <ligand>
        <name>(6S)-NADPHX</name>
        <dbReference type="ChEBI" id="CHEBI:64076"/>
    </ligand>
</feature>
<dbReference type="NCBIfam" id="TIGR00196">
    <property type="entry name" value="yjeF_cterm"/>
    <property type="match status" value="1"/>
</dbReference>
<dbReference type="EC" id="5.1.99.6" evidence="19"/>
<dbReference type="HAMAP" id="MF_01966">
    <property type="entry name" value="NADHX_epimerase"/>
    <property type="match status" value="1"/>
</dbReference>
<dbReference type="GO" id="GO:0052856">
    <property type="term" value="F:NAD(P)HX epimerase activity"/>
    <property type="evidence" value="ECO:0007669"/>
    <property type="project" value="UniProtKB-UniRule"/>
</dbReference>
<dbReference type="EC" id="4.2.1.136" evidence="19"/>
<feature type="binding site" evidence="17">
    <location>
        <position position="259"/>
    </location>
    <ligand>
        <name>(6S)-NADPHX</name>
        <dbReference type="ChEBI" id="CHEBI:64076"/>
    </ligand>
</feature>
<dbReference type="NCBIfam" id="TIGR00197">
    <property type="entry name" value="yjeF_nterm"/>
    <property type="match status" value="1"/>
</dbReference>
<dbReference type="GO" id="GO:0052855">
    <property type="term" value="F:ADP-dependent NAD(P)H-hydrate dehydratase activity"/>
    <property type="evidence" value="ECO:0007669"/>
    <property type="project" value="UniProtKB-UniRule"/>
</dbReference>
<feature type="binding site" evidence="18">
    <location>
        <position position="55"/>
    </location>
    <ligand>
        <name>K(+)</name>
        <dbReference type="ChEBI" id="CHEBI:29103"/>
    </ligand>
</feature>
<dbReference type="InterPro" id="IPR030677">
    <property type="entry name" value="Nnr"/>
</dbReference>
<accession>A0A7D5LA06</accession>
<dbReference type="InterPro" id="IPR004443">
    <property type="entry name" value="YjeF_N_dom"/>
</dbReference>
<keyword evidence="12 17" id="KW-0456">Lyase</keyword>
<dbReference type="Proteomes" id="UP000509626">
    <property type="component" value="Chromosome"/>
</dbReference>
<evidence type="ECO:0000256" key="10">
    <source>
        <dbReference type="ARBA" id="ARBA00023027"/>
    </source>
</evidence>
<evidence type="ECO:0000256" key="7">
    <source>
        <dbReference type="ARBA" id="ARBA00022840"/>
    </source>
</evidence>
<dbReference type="KEGG" id="halu:HUG12_08840"/>
<dbReference type="PIRSF" id="PIRSF017184">
    <property type="entry name" value="Nnr"/>
    <property type="match status" value="1"/>
</dbReference>
<comment type="cofactor">
    <cofactor evidence="18 19">
        <name>K(+)</name>
        <dbReference type="ChEBI" id="CHEBI:29103"/>
    </cofactor>
    <text evidence="18 19">Binds 1 potassium ion per subunit.</text>
</comment>
<comment type="similarity">
    <text evidence="17">Belongs to the NnrD/CARKD family.</text>
</comment>
<dbReference type="GO" id="GO:0005524">
    <property type="term" value="F:ATP binding"/>
    <property type="evidence" value="ECO:0007669"/>
    <property type="project" value="UniProtKB-UniRule"/>
</dbReference>
<dbReference type="InterPro" id="IPR036652">
    <property type="entry name" value="YjeF_N_dom_sf"/>
</dbReference>
<comment type="similarity">
    <text evidence="18">Belongs to the NnrE/AIBP family.</text>
</comment>
<comment type="cofactor">
    <cofactor evidence="17">
        <name>Mg(2+)</name>
        <dbReference type="ChEBI" id="CHEBI:18420"/>
    </cofactor>
</comment>
<dbReference type="OrthoDB" id="15148at2157"/>
<feature type="region of interest" description="Disordered" evidence="20">
    <location>
        <begin position="158"/>
        <end position="184"/>
    </location>
</feature>
<dbReference type="CDD" id="cd01171">
    <property type="entry name" value="YXKO-related"/>
    <property type="match status" value="1"/>
</dbReference>
<keyword evidence="13" id="KW-0511">Multifunctional enzyme</keyword>
<feature type="domain" description="YjeF C-terminal" evidence="21">
    <location>
        <begin position="226"/>
        <end position="495"/>
    </location>
</feature>
<feature type="binding site" evidence="18">
    <location>
        <position position="153"/>
    </location>
    <ligand>
        <name>(6S)-NADPHX</name>
        <dbReference type="ChEBI" id="CHEBI:64076"/>
    </ligand>
</feature>
<evidence type="ECO:0000256" key="18">
    <source>
        <dbReference type="HAMAP-Rule" id="MF_01966"/>
    </source>
</evidence>
<dbReference type="GO" id="GO:0110051">
    <property type="term" value="P:metabolite repair"/>
    <property type="evidence" value="ECO:0007669"/>
    <property type="project" value="TreeGrafter"/>
</dbReference>
<comment type="catalytic activity">
    <reaction evidence="1 18 19">
        <text>(6R)-NADHX = (6S)-NADHX</text>
        <dbReference type="Rhea" id="RHEA:32215"/>
        <dbReference type="ChEBI" id="CHEBI:64074"/>
        <dbReference type="ChEBI" id="CHEBI:64075"/>
        <dbReference type="EC" id="5.1.99.6"/>
    </reaction>
</comment>
<dbReference type="RefSeq" id="WP_179268411.1">
    <property type="nucleotide sequence ID" value="NZ_CP058579.1"/>
</dbReference>
<dbReference type="PANTHER" id="PTHR12592">
    <property type="entry name" value="ATP-DEPENDENT (S)-NAD(P)H-HYDRATE DEHYDRATASE FAMILY MEMBER"/>
    <property type="match status" value="1"/>
</dbReference>
<evidence type="ECO:0000313" key="23">
    <source>
        <dbReference type="EMBL" id="QLG61826.1"/>
    </source>
</evidence>
<dbReference type="PROSITE" id="PS51385">
    <property type="entry name" value="YJEF_N"/>
    <property type="match status" value="1"/>
</dbReference>
<gene>
    <name evidence="17" type="primary">nnrD</name>
    <name evidence="18" type="synonym">nnrE</name>
    <name evidence="23" type="ORF">HUG12_08840</name>
</gene>
<evidence type="ECO:0000256" key="4">
    <source>
        <dbReference type="ARBA" id="ARBA00009524"/>
    </source>
</evidence>
<evidence type="ECO:0000256" key="2">
    <source>
        <dbReference type="ARBA" id="ARBA00000909"/>
    </source>
</evidence>
<evidence type="ECO:0000256" key="1">
    <source>
        <dbReference type="ARBA" id="ARBA00000013"/>
    </source>
</evidence>
<dbReference type="HAMAP" id="MF_01965">
    <property type="entry name" value="NADHX_dehydratase"/>
    <property type="match status" value="1"/>
</dbReference>
<organism evidence="23 24">
    <name type="scientific">Halorarum salinum</name>
    <dbReference type="NCBI Taxonomy" id="2743089"/>
    <lineage>
        <taxon>Archaea</taxon>
        <taxon>Methanobacteriati</taxon>
        <taxon>Methanobacteriota</taxon>
        <taxon>Stenosarchaea group</taxon>
        <taxon>Halobacteria</taxon>
        <taxon>Halobacteriales</taxon>
        <taxon>Haloferacaceae</taxon>
        <taxon>Halorarum</taxon>
    </lineage>
</organism>
<feature type="binding site" evidence="18">
    <location>
        <position position="156"/>
    </location>
    <ligand>
        <name>K(+)</name>
        <dbReference type="ChEBI" id="CHEBI:29103"/>
    </ligand>
</feature>
<keyword evidence="9 18" id="KW-0630">Potassium</keyword>
<evidence type="ECO:0000256" key="14">
    <source>
        <dbReference type="ARBA" id="ARBA00025153"/>
    </source>
</evidence>
<comment type="catalytic activity">
    <reaction evidence="15 17 19">
        <text>(6S)-NADHX + ADP = AMP + phosphate + NADH + H(+)</text>
        <dbReference type="Rhea" id="RHEA:32223"/>
        <dbReference type="ChEBI" id="CHEBI:15378"/>
        <dbReference type="ChEBI" id="CHEBI:43474"/>
        <dbReference type="ChEBI" id="CHEBI:57945"/>
        <dbReference type="ChEBI" id="CHEBI:64074"/>
        <dbReference type="ChEBI" id="CHEBI:456215"/>
        <dbReference type="ChEBI" id="CHEBI:456216"/>
        <dbReference type="EC" id="4.2.1.136"/>
    </reaction>
</comment>
<evidence type="ECO:0000256" key="17">
    <source>
        <dbReference type="HAMAP-Rule" id="MF_01965"/>
    </source>
</evidence>
<evidence type="ECO:0000256" key="3">
    <source>
        <dbReference type="ARBA" id="ARBA00006001"/>
    </source>
</evidence>
<keyword evidence="24" id="KW-1185">Reference proteome</keyword>
<dbReference type="Gene3D" id="3.40.50.10260">
    <property type="entry name" value="YjeF N-terminal domain"/>
    <property type="match status" value="1"/>
</dbReference>
<dbReference type="AlphaFoldDB" id="A0A7D5LA06"/>
<dbReference type="InterPro" id="IPR029056">
    <property type="entry name" value="Ribokinase-like"/>
</dbReference>
<protein>
    <recommendedName>
        <fullName evidence="19">Bifunctional NAD(P)H-hydrate repair enzyme</fullName>
    </recommendedName>
    <alternativeName>
        <fullName evidence="19">Nicotinamide nucleotide repair protein</fullName>
    </alternativeName>
    <domain>
        <recommendedName>
            <fullName evidence="19">ADP-dependent (S)-NAD(P)H-hydrate dehydratase</fullName>
            <ecNumber evidence="19">4.2.1.136</ecNumber>
        </recommendedName>
        <alternativeName>
            <fullName evidence="19">ADP-dependent NAD(P)HX dehydratase</fullName>
        </alternativeName>
    </domain>
    <domain>
        <recommendedName>
            <fullName evidence="19">NAD(P)H-hydrate epimerase</fullName>
            <ecNumber evidence="19">5.1.99.6</ecNumber>
        </recommendedName>
    </domain>
</protein>
<evidence type="ECO:0000256" key="19">
    <source>
        <dbReference type="PIRNR" id="PIRNR017184"/>
    </source>
</evidence>
<dbReference type="PROSITE" id="PS51383">
    <property type="entry name" value="YJEF_C_3"/>
    <property type="match status" value="1"/>
</dbReference>
<evidence type="ECO:0000256" key="12">
    <source>
        <dbReference type="ARBA" id="ARBA00023239"/>
    </source>
</evidence>
<evidence type="ECO:0000256" key="8">
    <source>
        <dbReference type="ARBA" id="ARBA00022857"/>
    </source>
</evidence>
<evidence type="ECO:0000256" key="20">
    <source>
        <dbReference type="SAM" id="MobiDB-lite"/>
    </source>
</evidence>
<dbReference type="SUPFAM" id="SSF64153">
    <property type="entry name" value="YjeF N-terminal domain-like"/>
    <property type="match status" value="1"/>
</dbReference>
<dbReference type="SUPFAM" id="SSF53613">
    <property type="entry name" value="Ribokinase-like"/>
    <property type="match status" value="1"/>
</dbReference>
<comment type="similarity">
    <text evidence="4 19">In the C-terminal section; belongs to the NnrD/CARKD family.</text>
</comment>
<evidence type="ECO:0000256" key="13">
    <source>
        <dbReference type="ARBA" id="ARBA00023268"/>
    </source>
</evidence>
<evidence type="ECO:0000256" key="5">
    <source>
        <dbReference type="ARBA" id="ARBA00022723"/>
    </source>
</evidence>
<keyword evidence="8 17" id="KW-0521">NADP</keyword>
<feature type="binding site" evidence="17">
    <location>
        <position position="327"/>
    </location>
    <ligand>
        <name>(6S)-NADPHX</name>
        <dbReference type="ChEBI" id="CHEBI:64076"/>
    </ligand>
</feature>
<keyword evidence="11 18" id="KW-0413">Isomerase</keyword>
<keyword evidence="10 17" id="KW-0520">NAD</keyword>
<keyword evidence="7 17" id="KW-0067">ATP-binding</keyword>
<dbReference type="PANTHER" id="PTHR12592:SF0">
    <property type="entry name" value="ATP-DEPENDENT (S)-NAD(P)H-HYDRATE DEHYDRATASE"/>
    <property type="match status" value="1"/>
</dbReference>
<comment type="function">
    <text evidence="14 19">Bifunctional enzyme that catalyzes the epimerization of the S- and R-forms of NAD(P)HX and the dehydration of the S-form of NAD(P)HX at the expense of ADP, which is converted to AMP. This allows the repair of both epimers of NAD(P)HX, a damaged form of NAD(P)H that is a result of enzymatic or heat-dependent hydration.</text>
</comment>
<evidence type="ECO:0000259" key="21">
    <source>
        <dbReference type="PROSITE" id="PS51383"/>
    </source>
</evidence>
<feature type="binding site" evidence="18">
    <location>
        <begin position="54"/>
        <end position="58"/>
    </location>
    <ligand>
        <name>(6S)-NADPHX</name>
        <dbReference type="ChEBI" id="CHEBI:64076"/>
    </ligand>
</feature>
<evidence type="ECO:0000256" key="16">
    <source>
        <dbReference type="ARBA" id="ARBA00049209"/>
    </source>
</evidence>
<evidence type="ECO:0000259" key="22">
    <source>
        <dbReference type="PROSITE" id="PS51385"/>
    </source>
</evidence>
<comment type="similarity">
    <text evidence="3 19">In the N-terminal section; belongs to the NnrE/AIBP family.</text>
</comment>
<comment type="function">
    <text evidence="17">Catalyzes the dehydration of the S-form of NAD(P)HX at the expense of ADP, which is converted to AMP. Together with NAD(P)HX epimerase, which catalyzes the epimerization of the S- and R-forms, the enzyme allows the repair of both epimers of NAD(P)HX, a damaged form of NAD(P)H that is a result of enzymatic or heat-dependent hydration.</text>
</comment>
<feature type="binding site" evidence="17">
    <location>
        <position position="373"/>
    </location>
    <ligand>
        <name>(6S)-NADPHX</name>
        <dbReference type="ChEBI" id="CHEBI:64076"/>
    </ligand>
</feature>
<feature type="domain" description="YjeF N-terminal" evidence="22">
    <location>
        <begin position="7"/>
        <end position="224"/>
    </location>
</feature>
<keyword evidence="5 18" id="KW-0479">Metal-binding</keyword>
<sequence>MITGERMAMVDRNAAALGVARKQLMESSGGAVAGAVRERAEPGAGVTLVCGRGNNGGDAFVAARFLEAYGLRVVLLGRPETITTRIARENWEALRAAEVPTETCTDSADFDLGDPDVVVDAMLGTGVSGALREPEATAAAAIDDADATVVSVDVPSGFDADADGAADDAHESPGDAADDTGDDAAAAPVDADVVVTFHDEKPGLADLDAEVTVADIGIPDGAELFVGPGDLRPLARDPESHKGDHGEVLVVGGGPYTGAPTLAARAALRAGADLVRVACPESIAREVQGFDEGLIVRPLPGDRLDAAHLDRLRSLAAEHDAVVLGPGLGDADETLEAVGEFLGGYDGTAVVDADALQVVPRVDTAATLICTPHQGELRGMGGETAADWRERADLVAEFAADLGQVLLVKGAYDVVSDGETTRVGRTGNPGMTVGGTGDVLAGVTGALASTQEPVHAAAVAAYANGRAGDMAVEENGYGLVATDLLDRIPHALRDEGGDE</sequence>
<comment type="catalytic activity">
    <reaction evidence="2 18 19">
        <text>(6R)-NADPHX = (6S)-NADPHX</text>
        <dbReference type="Rhea" id="RHEA:32227"/>
        <dbReference type="ChEBI" id="CHEBI:64076"/>
        <dbReference type="ChEBI" id="CHEBI:64077"/>
        <dbReference type="EC" id="5.1.99.6"/>
    </reaction>
</comment>
<feature type="binding site" evidence="17">
    <location>
        <position position="437"/>
    </location>
    <ligand>
        <name>AMP</name>
        <dbReference type="ChEBI" id="CHEBI:456215"/>
    </ligand>
</feature>
<dbReference type="Pfam" id="PF03853">
    <property type="entry name" value="YjeF_N"/>
    <property type="match status" value="1"/>
</dbReference>
<name>A0A7D5LA06_9EURY</name>
<comment type="function">
    <text evidence="18">Catalyzes the epimerization of the S- and R-forms of NAD(P)HX, a damaged form of NAD(P)H that is a result of enzymatic or heat-dependent hydration. This is a prerequisite for the S-specific NAD(P)H-hydrate dehydratase to allow the repair of both epimers of NAD(P)HX.</text>
</comment>
<dbReference type="EMBL" id="CP058579">
    <property type="protein sequence ID" value="QLG61826.1"/>
    <property type="molecule type" value="Genomic_DNA"/>
</dbReference>
<evidence type="ECO:0000256" key="6">
    <source>
        <dbReference type="ARBA" id="ARBA00022741"/>
    </source>
</evidence>
<feature type="binding site" evidence="18">
    <location>
        <begin position="124"/>
        <end position="130"/>
    </location>
    <ligand>
        <name>(6S)-NADPHX</name>
        <dbReference type="ChEBI" id="CHEBI:64076"/>
    </ligand>
</feature>
<comment type="subunit">
    <text evidence="17">Homotetramer.</text>
</comment>
<proteinExistence type="inferred from homology"/>
<evidence type="ECO:0000256" key="9">
    <source>
        <dbReference type="ARBA" id="ARBA00022958"/>
    </source>
</evidence>
<dbReference type="GO" id="GO:0046872">
    <property type="term" value="F:metal ion binding"/>
    <property type="evidence" value="ECO:0007669"/>
    <property type="project" value="UniProtKB-UniRule"/>
</dbReference>
<evidence type="ECO:0000256" key="11">
    <source>
        <dbReference type="ARBA" id="ARBA00023235"/>
    </source>
</evidence>
<evidence type="ECO:0000313" key="24">
    <source>
        <dbReference type="Proteomes" id="UP000509626"/>
    </source>
</evidence>
<comment type="caution">
    <text evidence="17">Lacks conserved residue(s) required for the propagation of feature annotation.</text>
</comment>
<dbReference type="Pfam" id="PF01256">
    <property type="entry name" value="Carb_kinase"/>
    <property type="match status" value="1"/>
</dbReference>
<dbReference type="InterPro" id="IPR000631">
    <property type="entry name" value="CARKD"/>
</dbReference>
<dbReference type="GeneID" id="56037561"/>
<keyword evidence="6 17" id="KW-0547">Nucleotide-binding</keyword>
<dbReference type="Gene3D" id="3.40.1190.20">
    <property type="match status" value="1"/>
</dbReference>
<evidence type="ECO:0000256" key="15">
    <source>
        <dbReference type="ARBA" id="ARBA00048238"/>
    </source>
</evidence>
<comment type="catalytic activity">
    <reaction evidence="16 17 19">
        <text>(6S)-NADPHX + ADP = AMP + phosphate + NADPH + H(+)</text>
        <dbReference type="Rhea" id="RHEA:32235"/>
        <dbReference type="ChEBI" id="CHEBI:15378"/>
        <dbReference type="ChEBI" id="CHEBI:43474"/>
        <dbReference type="ChEBI" id="CHEBI:57783"/>
        <dbReference type="ChEBI" id="CHEBI:64076"/>
        <dbReference type="ChEBI" id="CHEBI:456215"/>
        <dbReference type="ChEBI" id="CHEBI:456216"/>
        <dbReference type="EC" id="4.2.1.136"/>
    </reaction>
</comment>